<evidence type="ECO:0000313" key="3">
    <source>
        <dbReference type="Proteomes" id="UP000001312"/>
    </source>
</evidence>
<organism evidence="2 3">
    <name type="scientific">Sclerotinia sclerotiorum (strain ATCC 18683 / 1980 / Ss-1)</name>
    <name type="common">White mold</name>
    <name type="synonym">Whetzelinia sclerotiorum</name>
    <dbReference type="NCBI Taxonomy" id="665079"/>
    <lineage>
        <taxon>Eukaryota</taxon>
        <taxon>Fungi</taxon>
        <taxon>Dikarya</taxon>
        <taxon>Ascomycota</taxon>
        <taxon>Pezizomycotina</taxon>
        <taxon>Leotiomycetes</taxon>
        <taxon>Helotiales</taxon>
        <taxon>Sclerotiniaceae</taxon>
        <taxon>Sclerotinia</taxon>
    </lineage>
</organism>
<keyword evidence="3" id="KW-1185">Reference proteome</keyword>
<feature type="transmembrane region" description="Helical" evidence="1">
    <location>
        <begin position="56"/>
        <end position="77"/>
    </location>
</feature>
<evidence type="ECO:0000313" key="2">
    <source>
        <dbReference type="EMBL" id="EDN90846.1"/>
    </source>
</evidence>
<keyword evidence="1" id="KW-1133">Transmembrane helix</keyword>
<dbReference type="KEGG" id="ssl:SS1G_00246"/>
<keyword evidence="1" id="KW-0472">Membrane</keyword>
<keyword evidence="1" id="KW-0812">Transmembrane</keyword>
<dbReference type="RefSeq" id="XP_001598160.1">
    <property type="nucleotide sequence ID" value="XM_001598110.1"/>
</dbReference>
<name>A7E4M4_SCLS1</name>
<gene>
    <name evidence="2" type="ORF">SS1G_00246</name>
</gene>
<dbReference type="InParanoid" id="A7E4M4"/>
<dbReference type="Proteomes" id="UP000001312">
    <property type="component" value="Unassembled WGS sequence"/>
</dbReference>
<reference evidence="3" key="1">
    <citation type="journal article" date="2011" name="PLoS Genet.">
        <title>Genomic analysis of the necrotrophic fungal pathogens Sclerotinia sclerotiorum and Botrytis cinerea.</title>
        <authorList>
            <person name="Amselem J."/>
            <person name="Cuomo C.A."/>
            <person name="van Kan J.A."/>
            <person name="Viaud M."/>
            <person name="Benito E.P."/>
            <person name="Couloux A."/>
            <person name="Coutinho P.M."/>
            <person name="de Vries R.P."/>
            <person name="Dyer P.S."/>
            <person name="Fillinger S."/>
            <person name="Fournier E."/>
            <person name="Gout L."/>
            <person name="Hahn M."/>
            <person name="Kohn L."/>
            <person name="Lapalu N."/>
            <person name="Plummer K.M."/>
            <person name="Pradier J.M."/>
            <person name="Quevillon E."/>
            <person name="Sharon A."/>
            <person name="Simon A."/>
            <person name="ten Have A."/>
            <person name="Tudzynski B."/>
            <person name="Tudzynski P."/>
            <person name="Wincker P."/>
            <person name="Andrew M."/>
            <person name="Anthouard V."/>
            <person name="Beever R.E."/>
            <person name="Beffa R."/>
            <person name="Benoit I."/>
            <person name="Bouzid O."/>
            <person name="Brault B."/>
            <person name="Chen Z."/>
            <person name="Choquer M."/>
            <person name="Collemare J."/>
            <person name="Cotton P."/>
            <person name="Danchin E.G."/>
            <person name="Da Silva C."/>
            <person name="Gautier A."/>
            <person name="Giraud C."/>
            <person name="Giraud T."/>
            <person name="Gonzalez C."/>
            <person name="Grossetete S."/>
            <person name="Guldener U."/>
            <person name="Henrissat B."/>
            <person name="Howlett B.J."/>
            <person name="Kodira C."/>
            <person name="Kretschmer M."/>
            <person name="Lappartient A."/>
            <person name="Leroch M."/>
            <person name="Levis C."/>
            <person name="Mauceli E."/>
            <person name="Neuveglise C."/>
            <person name="Oeser B."/>
            <person name="Pearson M."/>
            <person name="Poulain J."/>
            <person name="Poussereau N."/>
            <person name="Quesneville H."/>
            <person name="Rascle C."/>
            <person name="Schumacher J."/>
            <person name="Segurens B."/>
            <person name="Sexton A."/>
            <person name="Silva E."/>
            <person name="Sirven C."/>
            <person name="Soanes D.M."/>
            <person name="Talbot N.J."/>
            <person name="Templeton M."/>
            <person name="Yandava C."/>
            <person name="Yarden O."/>
            <person name="Zeng Q."/>
            <person name="Rollins J.A."/>
            <person name="Lebrun M.H."/>
            <person name="Dickman M."/>
        </authorList>
    </citation>
    <scope>NUCLEOTIDE SEQUENCE [LARGE SCALE GENOMIC DNA]</scope>
    <source>
        <strain evidence="3">ATCC 18683 / 1980 / Ss-1</strain>
    </source>
</reference>
<dbReference type="HOGENOM" id="CLU_2051042_0_0_1"/>
<dbReference type="AlphaFoldDB" id="A7E4M4"/>
<dbReference type="EMBL" id="CH476621">
    <property type="protein sequence ID" value="EDN90846.1"/>
    <property type="molecule type" value="Genomic_DNA"/>
</dbReference>
<proteinExistence type="predicted"/>
<accession>A7E4M4</accession>
<protein>
    <submittedName>
        <fullName evidence="2">Uncharacterized protein</fullName>
    </submittedName>
</protein>
<dbReference type="GeneID" id="5494981"/>
<sequence>MTISALMGQKPLSANDILIARGLCIVAPTQVNPNISEPFGTPAPPNADHNSHATSLIISEAFAIFFITLFTLSRLFVRKWRTRFWGPDDWVIIPGAIGQIQEPMFYFTVFSVKLSIALAN</sequence>
<evidence type="ECO:0000256" key="1">
    <source>
        <dbReference type="SAM" id="Phobius"/>
    </source>
</evidence>